<keyword evidence="3" id="KW-1133">Transmembrane helix</keyword>
<feature type="region of interest" description="Disordered" evidence="2">
    <location>
        <begin position="261"/>
        <end position="283"/>
    </location>
</feature>
<dbReference type="PROSITE" id="PS50050">
    <property type="entry name" value="TNFR_NGFR_2"/>
    <property type="match status" value="1"/>
</dbReference>
<comment type="caution">
    <text evidence="1">Lacks conserved residue(s) required for the propagation of feature annotation.</text>
</comment>
<accession>A0AA88SUB5</accession>
<evidence type="ECO:0000256" key="3">
    <source>
        <dbReference type="SAM" id="Phobius"/>
    </source>
</evidence>
<evidence type="ECO:0000256" key="1">
    <source>
        <dbReference type="PROSITE-ProRule" id="PRU00206"/>
    </source>
</evidence>
<gene>
    <name evidence="6" type="ORF">Q5P01_008000</name>
</gene>
<evidence type="ECO:0000259" key="5">
    <source>
        <dbReference type="PROSITE" id="PS50050"/>
    </source>
</evidence>
<keyword evidence="3" id="KW-0472">Membrane</keyword>
<feature type="transmembrane region" description="Helical" evidence="3">
    <location>
        <begin position="194"/>
        <end position="222"/>
    </location>
</feature>
<feature type="domain" description="TNFR-Cys" evidence="5">
    <location>
        <begin position="63"/>
        <end position="102"/>
    </location>
</feature>
<organism evidence="6 7">
    <name type="scientific">Channa striata</name>
    <name type="common">Snakehead murrel</name>
    <name type="synonym">Ophicephalus striatus</name>
    <dbReference type="NCBI Taxonomy" id="64152"/>
    <lineage>
        <taxon>Eukaryota</taxon>
        <taxon>Metazoa</taxon>
        <taxon>Chordata</taxon>
        <taxon>Craniata</taxon>
        <taxon>Vertebrata</taxon>
        <taxon>Euteleostomi</taxon>
        <taxon>Actinopterygii</taxon>
        <taxon>Neopterygii</taxon>
        <taxon>Teleostei</taxon>
        <taxon>Neoteleostei</taxon>
        <taxon>Acanthomorphata</taxon>
        <taxon>Anabantaria</taxon>
        <taxon>Anabantiformes</taxon>
        <taxon>Channoidei</taxon>
        <taxon>Channidae</taxon>
        <taxon>Channa</taxon>
    </lineage>
</organism>
<name>A0AA88SUB5_CHASR</name>
<evidence type="ECO:0000256" key="4">
    <source>
        <dbReference type="SAM" id="SignalP"/>
    </source>
</evidence>
<sequence>MAVILVVMVLSLLVQGFMCSIGETNKGCMRWNKYNENVCCEACHPGHRLFRKCGPSPEDLCTPCEPGTYTVDPINPSCDRCTQCVGAQIELEACTATKDTKCGCIAGLTCGNDQCSFCVEKCGKGQEPTDNRSCRPCPKGTFNDQIHQMCKPWSTKCPNSGEEILTEGTAFSDINCTTITMSSKKKPDDSDQGWSMILSAFIVLTLMGMVIVVIIMTTTVAVKVLRKKNKTKKTVKKTPIIRTPTDDPRTLIAIECSFHEAQQEQGSSTESLDSKESTDQLIA</sequence>
<evidence type="ECO:0000313" key="6">
    <source>
        <dbReference type="EMBL" id="KAK2851724.1"/>
    </source>
</evidence>
<evidence type="ECO:0000313" key="7">
    <source>
        <dbReference type="Proteomes" id="UP001187415"/>
    </source>
</evidence>
<feature type="disulfide bond" evidence="1">
    <location>
        <begin position="84"/>
        <end position="102"/>
    </location>
</feature>
<comment type="caution">
    <text evidence="6">The sequence shown here is derived from an EMBL/GenBank/DDBJ whole genome shotgun (WGS) entry which is preliminary data.</text>
</comment>
<keyword evidence="1" id="KW-1015">Disulfide bond</keyword>
<dbReference type="SMART" id="SM00208">
    <property type="entry name" value="TNFR"/>
    <property type="match status" value="2"/>
</dbReference>
<reference evidence="6" key="1">
    <citation type="submission" date="2023-07" db="EMBL/GenBank/DDBJ databases">
        <title>Chromosome-level Genome Assembly of Striped Snakehead (Channa striata).</title>
        <authorList>
            <person name="Liu H."/>
        </authorList>
    </citation>
    <scope>NUCLEOTIDE SEQUENCE</scope>
    <source>
        <strain evidence="6">Gz</strain>
        <tissue evidence="6">Muscle</tissue>
    </source>
</reference>
<protein>
    <recommendedName>
        <fullName evidence="5">TNFR-Cys domain-containing protein</fullName>
    </recommendedName>
</protein>
<dbReference type="Gene3D" id="2.10.50.10">
    <property type="entry name" value="Tumor Necrosis Factor Receptor, subunit A, domain 2"/>
    <property type="match status" value="3"/>
</dbReference>
<dbReference type="GO" id="GO:0042127">
    <property type="term" value="P:regulation of cell population proliferation"/>
    <property type="evidence" value="ECO:0007669"/>
    <property type="project" value="TreeGrafter"/>
</dbReference>
<dbReference type="InterPro" id="IPR034057">
    <property type="entry name" value="TNFRSF9_N_teleost"/>
</dbReference>
<dbReference type="InterPro" id="IPR001368">
    <property type="entry name" value="TNFR/NGFR_Cys_rich_reg"/>
</dbReference>
<feature type="disulfide bond" evidence="1">
    <location>
        <begin position="81"/>
        <end position="94"/>
    </location>
</feature>
<dbReference type="PANTHER" id="PTHR47139">
    <property type="entry name" value="TUMOR NECROSIS FACTOR RECEPTOR SUPERFAMILY MEMBER 9"/>
    <property type="match status" value="1"/>
</dbReference>
<dbReference type="Pfam" id="PF00020">
    <property type="entry name" value="TNFR_c6"/>
    <property type="match status" value="2"/>
</dbReference>
<dbReference type="PANTHER" id="PTHR47139:SF4">
    <property type="entry name" value="TUMOR NECROSIS FACTOR RECEPTOR SUPERFAMILY MEMBER 9 ISOFORM X1-RELATED"/>
    <property type="match status" value="1"/>
</dbReference>
<keyword evidence="7" id="KW-1185">Reference proteome</keyword>
<evidence type="ECO:0000256" key="2">
    <source>
        <dbReference type="SAM" id="MobiDB-lite"/>
    </source>
</evidence>
<keyword evidence="4" id="KW-0732">Signal</keyword>
<dbReference type="SUPFAM" id="SSF57586">
    <property type="entry name" value="TNF receptor-like"/>
    <property type="match status" value="2"/>
</dbReference>
<feature type="repeat" description="TNFR-Cys" evidence="1">
    <location>
        <begin position="63"/>
        <end position="102"/>
    </location>
</feature>
<dbReference type="AlphaFoldDB" id="A0AA88SUB5"/>
<dbReference type="Proteomes" id="UP001187415">
    <property type="component" value="Unassembled WGS sequence"/>
</dbReference>
<feature type="compositionally biased region" description="Basic and acidic residues" evidence="2">
    <location>
        <begin position="272"/>
        <end position="283"/>
    </location>
</feature>
<keyword evidence="3" id="KW-0812">Transmembrane</keyword>
<feature type="signal peptide" evidence="4">
    <location>
        <begin position="1"/>
        <end position="16"/>
    </location>
</feature>
<proteinExistence type="predicted"/>
<feature type="chain" id="PRO_5041665924" description="TNFR-Cys domain-containing protein" evidence="4">
    <location>
        <begin position="17"/>
        <end position="283"/>
    </location>
</feature>
<dbReference type="EMBL" id="JAUPFM010000005">
    <property type="protein sequence ID" value="KAK2851724.1"/>
    <property type="molecule type" value="Genomic_DNA"/>
</dbReference>
<dbReference type="GO" id="GO:0038023">
    <property type="term" value="F:signaling receptor activity"/>
    <property type="evidence" value="ECO:0007669"/>
    <property type="project" value="TreeGrafter"/>
</dbReference>
<dbReference type="CDD" id="cd13424">
    <property type="entry name" value="TNFRSF9_teleost"/>
    <property type="match status" value="1"/>
</dbReference>